<accession>A0A7X6L8N2</accession>
<sequence length="73" mass="8165">MVLDIEPQQESGYRMYGRPTSRAALPVAAAHRAMQLHRDHDCARKRAAFTALIAAGRITPDSARQHRPWSNPS</sequence>
<gene>
    <name evidence="1" type="ORF">HGB38_27425</name>
</gene>
<keyword evidence="2" id="KW-1185">Reference proteome</keyword>
<reference evidence="1 2" key="1">
    <citation type="submission" date="2020-04" db="EMBL/GenBank/DDBJ databases">
        <title>MicrobeNet Type strains.</title>
        <authorList>
            <person name="Nicholson A.C."/>
        </authorList>
    </citation>
    <scope>NUCLEOTIDE SEQUENCE [LARGE SCALE GENOMIC DNA]</scope>
    <source>
        <strain evidence="1 2">DSM 44956</strain>
    </source>
</reference>
<organism evidence="1 2">
    <name type="scientific">Nocardia gamkensis</name>
    <dbReference type="NCBI Taxonomy" id="352869"/>
    <lineage>
        <taxon>Bacteria</taxon>
        <taxon>Bacillati</taxon>
        <taxon>Actinomycetota</taxon>
        <taxon>Actinomycetes</taxon>
        <taxon>Mycobacteriales</taxon>
        <taxon>Nocardiaceae</taxon>
        <taxon>Nocardia</taxon>
    </lineage>
</organism>
<dbReference type="GO" id="GO:0000428">
    <property type="term" value="C:DNA-directed RNA polymerase complex"/>
    <property type="evidence" value="ECO:0007669"/>
    <property type="project" value="UniProtKB-KW"/>
</dbReference>
<proteinExistence type="predicted"/>
<dbReference type="EMBL" id="JAAXOS010000015">
    <property type="protein sequence ID" value="NKY29913.1"/>
    <property type="molecule type" value="Genomic_DNA"/>
</dbReference>
<dbReference type="Proteomes" id="UP000540698">
    <property type="component" value="Unassembled WGS sequence"/>
</dbReference>
<protein>
    <submittedName>
        <fullName evidence="1">DNA-directed RNA polymerase subunit omega</fullName>
    </submittedName>
</protein>
<keyword evidence="1" id="KW-0804">Transcription</keyword>
<comment type="caution">
    <text evidence="1">The sequence shown here is derived from an EMBL/GenBank/DDBJ whole genome shotgun (WGS) entry which is preliminary data.</text>
</comment>
<evidence type="ECO:0000313" key="2">
    <source>
        <dbReference type="Proteomes" id="UP000540698"/>
    </source>
</evidence>
<keyword evidence="1" id="KW-0240">DNA-directed RNA polymerase</keyword>
<name>A0A7X6L8N2_9NOCA</name>
<dbReference type="RefSeq" id="WP_157114351.1">
    <property type="nucleotide sequence ID" value="NZ_JAAXOS010000015.1"/>
</dbReference>
<dbReference type="AlphaFoldDB" id="A0A7X6L8N2"/>
<evidence type="ECO:0000313" key="1">
    <source>
        <dbReference type="EMBL" id="NKY29913.1"/>
    </source>
</evidence>